<keyword evidence="3 7" id="KW-0812">Transmembrane</keyword>
<proteinExistence type="predicted"/>
<dbReference type="PANTHER" id="PTHR30213:SF0">
    <property type="entry name" value="UPF0761 MEMBRANE PROTEIN YIHY"/>
    <property type="match status" value="1"/>
</dbReference>
<evidence type="ECO:0000313" key="9">
    <source>
        <dbReference type="Proteomes" id="UP000317573"/>
    </source>
</evidence>
<dbReference type="Proteomes" id="UP000317573">
    <property type="component" value="Unassembled WGS sequence"/>
</dbReference>
<accession>A0A562E663</accession>
<dbReference type="GO" id="GO:0005886">
    <property type="term" value="C:plasma membrane"/>
    <property type="evidence" value="ECO:0007669"/>
    <property type="project" value="UniProtKB-SubCell"/>
</dbReference>
<keyword evidence="2" id="KW-1003">Cell membrane</keyword>
<dbReference type="PANTHER" id="PTHR30213">
    <property type="entry name" value="INNER MEMBRANE PROTEIN YHJD"/>
    <property type="match status" value="1"/>
</dbReference>
<reference evidence="8 9" key="1">
    <citation type="submission" date="2019-07" db="EMBL/GenBank/DDBJ databases">
        <title>Genome sequencing of lignin-degrading bacterial isolates.</title>
        <authorList>
            <person name="Gladden J."/>
        </authorList>
    </citation>
    <scope>NUCLEOTIDE SEQUENCE [LARGE SCALE GENOMIC DNA]</scope>
    <source>
        <strain evidence="8 9">J45</strain>
    </source>
</reference>
<dbReference type="AlphaFoldDB" id="A0A562E663"/>
<dbReference type="Pfam" id="PF03631">
    <property type="entry name" value="Virul_fac_BrkB"/>
    <property type="match status" value="1"/>
</dbReference>
<feature type="compositionally biased region" description="Basic and acidic residues" evidence="6">
    <location>
        <begin position="361"/>
        <end position="373"/>
    </location>
</feature>
<dbReference type="EMBL" id="VLJT01000017">
    <property type="protein sequence ID" value="TWH17267.1"/>
    <property type="molecule type" value="Genomic_DNA"/>
</dbReference>
<evidence type="ECO:0000313" key="8">
    <source>
        <dbReference type="EMBL" id="TWH17267.1"/>
    </source>
</evidence>
<feature type="transmembrane region" description="Helical" evidence="7">
    <location>
        <begin position="233"/>
        <end position="254"/>
    </location>
</feature>
<keyword evidence="4 7" id="KW-1133">Transmembrane helix</keyword>
<evidence type="ECO:0000256" key="4">
    <source>
        <dbReference type="ARBA" id="ARBA00022989"/>
    </source>
</evidence>
<feature type="compositionally biased region" description="Basic and acidic residues" evidence="6">
    <location>
        <begin position="382"/>
        <end position="402"/>
    </location>
</feature>
<feature type="compositionally biased region" description="Polar residues" evidence="6">
    <location>
        <begin position="435"/>
        <end position="445"/>
    </location>
</feature>
<feature type="transmembrane region" description="Helical" evidence="7">
    <location>
        <begin position="159"/>
        <end position="182"/>
    </location>
</feature>
<evidence type="ECO:0000256" key="5">
    <source>
        <dbReference type="ARBA" id="ARBA00023136"/>
    </source>
</evidence>
<feature type="region of interest" description="Disordered" evidence="6">
    <location>
        <begin position="342"/>
        <end position="445"/>
    </location>
</feature>
<organism evidence="8 9">
    <name type="scientific">Rhodococcus rhodochrous J45</name>
    <dbReference type="NCBI Taxonomy" id="935266"/>
    <lineage>
        <taxon>Bacteria</taxon>
        <taxon>Bacillati</taxon>
        <taxon>Actinomycetota</taxon>
        <taxon>Actinomycetes</taxon>
        <taxon>Mycobacteriales</taxon>
        <taxon>Nocardiaceae</taxon>
        <taxon>Rhodococcus</taxon>
    </lineage>
</organism>
<evidence type="ECO:0000256" key="7">
    <source>
        <dbReference type="SAM" id="Phobius"/>
    </source>
</evidence>
<name>A0A562E663_RHORH</name>
<gene>
    <name evidence="8" type="ORF">L618_000200003480</name>
</gene>
<feature type="transmembrane region" description="Helical" evidence="7">
    <location>
        <begin position="202"/>
        <end position="221"/>
    </location>
</feature>
<protein>
    <submittedName>
        <fullName evidence="8">Membrane protein</fullName>
    </submittedName>
</protein>
<keyword evidence="5 7" id="KW-0472">Membrane</keyword>
<comment type="caution">
    <text evidence="8">The sequence shown here is derived from an EMBL/GenBank/DDBJ whole genome shotgun (WGS) entry which is preliminary data.</text>
</comment>
<comment type="subcellular location">
    <subcellularLocation>
        <location evidence="1">Cell membrane</location>
        <topology evidence="1">Multi-pass membrane protein</topology>
    </subcellularLocation>
</comment>
<feature type="transmembrane region" description="Helical" evidence="7">
    <location>
        <begin position="266"/>
        <end position="288"/>
    </location>
</feature>
<sequence>MNDTPRSPAQASSGRVRRAVGKGWEVVTHTLSSAWDHSIFSKAATAAFWQTLSLPPLVLGLLGSLGYVGGWFGPDTVEIITSKTVTFLRSVFSDSVVDQIIEPTVEDVLRRGRADVMSLGFVLSLWAGSSAISTFVDSIVEAHHQQDHRHPVWQRIFGLLLYVVFLILAVFTMPLVALGPTLIGRLLPDAWFDVGSRIIDTFYFPAVGLLLLIGLTTLYKVALPRSLPWHRLLGGAVLAGVFFLASSVILRWYLTWVAATGYTYGALAAPIAFLLFTFFLGFAVVLGAEFNATVQEFWPARATRLEQWRIWLAEQSARDPSPDSGPVTNLTRRLTGSTTIRLSDLIRPGDRQPESWPIDGKPTESDTATHDDTSLDDDTASCDEHDATASCDEKARHDDKAGGSEVPPAETELPPVETLPQQSPDATADDGVFHQVSQSPLRKPS</sequence>
<evidence type="ECO:0000256" key="2">
    <source>
        <dbReference type="ARBA" id="ARBA00022475"/>
    </source>
</evidence>
<dbReference type="RefSeq" id="WP_145691756.1">
    <property type="nucleotide sequence ID" value="NZ_VLJT01000017.1"/>
</dbReference>
<dbReference type="InterPro" id="IPR017039">
    <property type="entry name" value="Virul_fac_BrkB"/>
</dbReference>
<evidence type="ECO:0000256" key="3">
    <source>
        <dbReference type="ARBA" id="ARBA00022692"/>
    </source>
</evidence>
<evidence type="ECO:0000256" key="1">
    <source>
        <dbReference type="ARBA" id="ARBA00004651"/>
    </source>
</evidence>
<evidence type="ECO:0000256" key="6">
    <source>
        <dbReference type="SAM" id="MobiDB-lite"/>
    </source>
</evidence>